<dbReference type="Pfam" id="PF04203">
    <property type="entry name" value="Sortase"/>
    <property type="match status" value="1"/>
</dbReference>
<dbReference type="InterPro" id="IPR005754">
    <property type="entry name" value="Sortase"/>
</dbReference>
<accession>A0A444B8U9</accession>
<evidence type="ECO:0008006" key="6">
    <source>
        <dbReference type="Google" id="ProtNLM"/>
    </source>
</evidence>
<keyword evidence="5" id="KW-1185">Reference proteome</keyword>
<dbReference type="Proteomes" id="UP000288711">
    <property type="component" value="Unassembled WGS sequence"/>
</dbReference>
<evidence type="ECO:0000256" key="1">
    <source>
        <dbReference type="ARBA" id="ARBA00022801"/>
    </source>
</evidence>
<feature type="region of interest" description="Disordered" evidence="2">
    <location>
        <begin position="75"/>
        <end position="140"/>
    </location>
</feature>
<feature type="compositionally biased region" description="Low complexity" evidence="2">
    <location>
        <begin position="88"/>
        <end position="135"/>
    </location>
</feature>
<reference evidence="4 5" key="1">
    <citation type="journal article" date="2009" name="Int. J. Syst. Evol. Microbiol.">
        <title>Janibacter hoylei sp. nov., Bacillus isronensis sp. nov. and Bacillus aryabhattai sp. nov., isolated from cryotubes used for collecting air from the upper atmosphere.</title>
        <authorList>
            <person name="Shivaji S."/>
            <person name="Chaturvedi P."/>
            <person name="Begum Z."/>
            <person name="Pindi P.K."/>
            <person name="Manorama R."/>
            <person name="Padmanaban D.A."/>
            <person name="Shouche Y.S."/>
            <person name="Pawar S."/>
            <person name="Vaishampayan P."/>
            <person name="Dutt C.B."/>
            <person name="Datta G.N."/>
            <person name="Manchanda R.K."/>
            <person name="Rao U.R."/>
            <person name="Bhargava P.M."/>
            <person name="Narlikar J.V."/>
        </authorList>
    </citation>
    <scope>NUCLEOTIDE SEQUENCE [LARGE SCALE GENOMIC DNA]</scope>
    <source>
        <strain evidence="4 5">PVAS-1</strain>
    </source>
</reference>
<evidence type="ECO:0000256" key="3">
    <source>
        <dbReference type="SAM" id="Phobius"/>
    </source>
</evidence>
<dbReference type="CDD" id="cd05829">
    <property type="entry name" value="Sortase_F"/>
    <property type="match status" value="1"/>
</dbReference>
<evidence type="ECO:0000313" key="4">
    <source>
        <dbReference type="EMBL" id="RWU84850.1"/>
    </source>
</evidence>
<dbReference type="GO" id="GO:0016787">
    <property type="term" value="F:hydrolase activity"/>
    <property type="evidence" value="ECO:0007669"/>
    <property type="project" value="UniProtKB-KW"/>
</dbReference>
<dbReference type="AlphaFoldDB" id="A0A444B8U9"/>
<feature type="region of interest" description="Disordered" evidence="2">
    <location>
        <begin position="1"/>
        <end position="40"/>
    </location>
</feature>
<name>A0A444B8U9_9MICO</name>
<proteinExistence type="predicted"/>
<protein>
    <recommendedName>
        <fullName evidence="6">Class F sortase</fullName>
    </recommendedName>
</protein>
<keyword evidence="3" id="KW-1133">Transmembrane helix</keyword>
<evidence type="ECO:0000256" key="2">
    <source>
        <dbReference type="SAM" id="MobiDB-lite"/>
    </source>
</evidence>
<sequence>MARAGGNFADSPVVRTREHPRDARRRPVTPPTRRQRWRDRTQYRRTTALLAVAVAVLLGGGVAAGTWWGQHDDEAVSPGTYVPPSQITSTTPSSSSTTTTKKPKKTSTSSSTTAATRSDATHTPAPKKAPAGTPTRVQVTSGGRELVDASLGATKLDAQKVLAPPYGTAGWYAEPGWPKPGNKGASILVGHINHQGNPDVFWNLPSVKLGDIVTVTYGSGRQVKFKITRSEAAPKTGVPKDDTIWDWDNPEPVLRLITCDPDTPLSGGHYEGNWVVWADEMVS</sequence>
<dbReference type="InterPro" id="IPR042001">
    <property type="entry name" value="Sortase_F"/>
</dbReference>
<comment type="caution">
    <text evidence="4">The sequence shown here is derived from an EMBL/GenBank/DDBJ whole genome shotgun (WGS) entry which is preliminary data.</text>
</comment>
<organism evidence="4 5">
    <name type="scientific">Janibacter hoylei PVAS-1</name>
    <dbReference type="NCBI Taxonomy" id="1210046"/>
    <lineage>
        <taxon>Bacteria</taxon>
        <taxon>Bacillati</taxon>
        <taxon>Actinomycetota</taxon>
        <taxon>Actinomycetes</taxon>
        <taxon>Micrococcales</taxon>
        <taxon>Intrasporangiaceae</taxon>
        <taxon>Janibacter</taxon>
    </lineage>
</organism>
<keyword evidence="3" id="KW-0472">Membrane</keyword>
<dbReference type="InterPro" id="IPR023365">
    <property type="entry name" value="Sortase_dom-sf"/>
</dbReference>
<feature type="compositionally biased region" description="Basic residues" evidence="2">
    <location>
        <begin position="22"/>
        <end position="37"/>
    </location>
</feature>
<evidence type="ECO:0000313" key="5">
    <source>
        <dbReference type="Proteomes" id="UP000288711"/>
    </source>
</evidence>
<dbReference type="EMBL" id="PIPF01000003">
    <property type="protein sequence ID" value="RWU84850.1"/>
    <property type="molecule type" value="Genomic_DNA"/>
</dbReference>
<dbReference type="SUPFAM" id="SSF63817">
    <property type="entry name" value="Sortase"/>
    <property type="match status" value="1"/>
</dbReference>
<feature type="transmembrane region" description="Helical" evidence="3">
    <location>
        <begin position="48"/>
        <end position="68"/>
    </location>
</feature>
<gene>
    <name evidence="4" type="ORF">CWN80_04615</name>
</gene>
<dbReference type="Gene3D" id="2.40.260.10">
    <property type="entry name" value="Sortase"/>
    <property type="match status" value="1"/>
</dbReference>
<keyword evidence="1" id="KW-0378">Hydrolase</keyword>
<keyword evidence="3" id="KW-0812">Transmembrane</keyword>